<keyword evidence="3" id="KW-1185">Reference proteome</keyword>
<dbReference type="AlphaFoldDB" id="A0A0C2ZIA1"/>
<feature type="region of interest" description="Disordered" evidence="1">
    <location>
        <begin position="327"/>
        <end position="359"/>
    </location>
</feature>
<proteinExistence type="predicted"/>
<name>A0A0C2ZIA1_9AGAM</name>
<sequence>MAGHTNQMAETAKPTVADIDRTATLGEDLATAACGVDEGDGTEHRDLQLQQTKFFCEETSQHNENATGDVPIVHGVPLKGEWTWCASSEASDPKGTENALNAAVQHADGSCEHLRLADVDGIKSEACEGGTSEFASIDKSDGNKSRKVKPTGTPNKLERLIVLSIKLESTGDGDIPCVCLGHMNWHAYSIEGLGSQVDGSLGQTEVSRGQADMSKGQAGALNNAEMDVIGHSEGVGTYLGARGVKHDPDKPDGCGNLADMSSAHMDAHSDGDESETSANNSPDTCEIETSKPIRRWKRVSINNINLEKAGEAVAPSVKRGVEAIVLNVEGKTDGNGDSSDDGQGSSMDGTMSGGSVHSI</sequence>
<evidence type="ECO:0000313" key="2">
    <source>
        <dbReference type="EMBL" id="KIM61358.1"/>
    </source>
</evidence>
<feature type="compositionally biased region" description="Low complexity" evidence="1">
    <location>
        <begin position="335"/>
        <end position="359"/>
    </location>
</feature>
<dbReference type="HOGENOM" id="CLU_633346_0_0_1"/>
<evidence type="ECO:0000256" key="1">
    <source>
        <dbReference type="SAM" id="MobiDB-lite"/>
    </source>
</evidence>
<gene>
    <name evidence="2" type="ORF">SCLCIDRAFT_25990</name>
</gene>
<protein>
    <submittedName>
        <fullName evidence="2">Uncharacterized protein</fullName>
    </submittedName>
</protein>
<dbReference type="InParanoid" id="A0A0C2ZIA1"/>
<feature type="region of interest" description="Disordered" evidence="1">
    <location>
        <begin position="244"/>
        <end position="291"/>
    </location>
</feature>
<evidence type="ECO:0000313" key="3">
    <source>
        <dbReference type="Proteomes" id="UP000053989"/>
    </source>
</evidence>
<reference evidence="3" key="2">
    <citation type="submission" date="2015-01" db="EMBL/GenBank/DDBJ databases">
        <title>Evolutionary Origins and Diversification of the Mycorrhizal Mutualists.</title>
        <authorList>
            <consortium name="DOE Joint Genome Institute"/>
            <consortium name="Mycorrhizal Genomics Consortium"/>
            <person name="Kohler A."/>
            <person name="Kuo A."/>
            <person name="Nagy L.G."/>
            <person name="Floudas D."/>
            <person name="Copeland A."/>
            <person name="Barry K.W."/>
            <person name="Cichocki N."/>
            <person name="Veneault-Fourrey C."/>
            <person name="LaButti K."/>
            <person name="Lindquist E.A."/>
            <person name="Lipzen A."/>
            <person name="Lundell T."/>
            <person name="Morin E."/>
            <person name="Murat C."/>
            <person name="Riley R."/>
            <person name="Ohm R."/>
            <person name="Sun H."/>
            <person name="Tunlid A."/>
            <person name="Henrissat B."/>
            <person name="Grigoriev I.V."/>
            <person name="Hibbett D.S."/>
            <person name="Martin F."/>
        </authorList>
    </citation>
    <scope>NUCLEOTIDE SEQUENCE [LARGE SCALE GENOMIC DNA]</scope>
    <source>
        <strain evidence="3">Foug A</strain>
    </source>
</reference>
<dbReference type="Proteomes" id="UP000053989">
    <property type="component" value="Unassembled WGS sequence"/>
</dbReference>
<organism evidence="2 3">
    <name type="scientific">Scleroderma citrinum Foug A</name>
    <dbReference type="NCBI Taxonomy" id="1036808"/>
    <lineage>
        <taxon>Eukaryota</taxon>
        <taxon>Fungi</taxon>
        <taxon>Dikarya</taxon>
        <taxon>Basidiomycota</taxon>
        <taxon>Agaricomycotina</taxon>
        <taxon>Agaricomycetes</taxon>
        <taxon>Agaricomycetidae</taxon>
        <taxon>Boletales</taxon>
        <taxon>Sclerodermatineae</taxon>
        <taxon>Sclerodermataceae</taxon>
        <taxon>Scleroderma</taxon>
    </lineage>
</organism>
<dbReference type="EMBL" id="KN822053">
    <property type="protein sequence ID" value="KIM61358.1"/>
    <property type="molecule type" value="Genomic_DNA"/>
</dbReference>
<reference evidence="2 3" key="1">
    <citation type="submission" date="2014-04" db="EMBL/GenBank/DDBJ databases">
        <authorList>
            <consortium name="DOE Joint Genome Institute"/>
            <person name="Kuo A."/>
            <person name="Kohler A."/>
            <person name="Nagy L.G."/>
            <person name="Floudas D."/>
            <person name="Copeland A."/>
            <person name="Barry K.W."/>
            <person name="Cichocki N."/>
            <person name="Veneault-Fourrey C."/>
            <person name="LaButti K."/>
            <person name="Lindquist E.A."/>
            <person name="Lipzen A."/>
            <person name="Lundell T."/>
            <person name="Morin E."/>
            <person name="Murat C."/>
            <person name="Sun H."/>
            <person name="Tunlid A."/>
            <person name="Henrissat B."/>
            <person name="Grigoriev I.V."/>
            <person name="Hibbett D.S."/>
            <person name="Martin F."/>
            <person name="Nordberg H.P."/>
            <person name="Cantor M.N."/>
            <person name="Hua S.X."/>
        </authorList>
    </citation>
    <scope>NUCLEOTIDE SEQUENCE [LARGE SCALE GENOMIC DNA]</scope>
    <source>
        <strain evidence="2 3">Foug A</strain>
    </source>
</reference>
<accession>A0A0C2ZIA1</accession>